<gene>
    <name evidence="2" type="primary">rpl10</name>
</gene>
<organism evidence="2">
    <name type="scientific">Chloroparvula japonica</name>
    <dbReference type="NCBI Taxonomy" id="1411623"/>
    <lineage>
        <taxon>Eukaryota</taxon>
        <taxon>Viridiplantae</taxon>
        <taxon>Chlorophyta</taxon>
        <taxon>Chloropicophyceae</taxon>
        <taxon>Chloropicales</taxon>
        <taxon>Chloropicaceae</taxon>
        <taxon>Chloroparvula</taxon>
    </lineage>
</organism>
<dbReference type="InterPro" id="IPR043141">
    <property type="entry name" value="Ribosomal_uL10-like_sf"/>
</dbReference>
<dbReference type="Gene3D" id="3.30.70.1730">
    <property type="match status" value="1"/>
</dbReference>
<name>A0A4D6C6I1_9CHLO</name>
<dbReference type="GeneID" id="40513459"/>
<evidence type="ECO:0000313" key="2">
    <source>
        <dbReference type="EMBL" id="QBX98778.1"/>
    </source>
</evidence>
<keyword evidence="2" id="KW-0496">Mitochondrion</keyword>
<dbReference type="RefSeq" id="YP_009647088.1">
    <property type="nucleotide sequence ID" value="NC_042601.1"/>
</dbReference>
<keyword evidence="2" id="KW-0687">Ribonucleoprotein</keyword>
<dbReference type="SUPFAM" id="SSF160369">
    <property type="entry name" value="Ribosomal protein L10-like"/>
    <property type="match status" value="1"/>
</dbReference>
<geneLocation type="mitochondrion" evidence="2"/>
<comment type="similarity">
    <text evidence="1">Belongs to the universal ribosomal protein uL10 family.</text>
</comment>
<proteinExistence type="inferred from homology"/>
<evidence type="ECO:0000256" key="1">
    <source>
        <dbReference type="ARBA" id="ARBA00008889"/>
    </source>
</evidence>
<protein>
    <submittedName>
        <fullName evidence="2">Ribosomal protein L10</fullName>
    </submittedName>
</protein>
<keyword evidence="2" id="KW-0689">Ribosomal protein</keyword>
<dbReference type="EMBL" id="MK086007">
    <property type="protein sequence ID" value="QBX98778.1"/>
    <property type="molecule type" value="Genomic_DNA"/>
</dbReference>
<sequence>MKSIKPILSTQNAKHHAHTMNSAPYVVFFQASGLNVNALTHIKTQLSKIDPTMKPTLINTTKTKFFLREINSAHLKNLMHGPTWYVPCNDKEALKALLKVEHENWLCIGGVCEYHVLAYNELKQYAYNSRNPASELVNLLQTPMVQLVSFHHPLIQTLVQLQNSMLQRLTYVLTQKK</sequence>
<accession>A0A4D6C6I1</accession>
<dbReference type="GO" id="GO:0005840">
    <property type="term" value="C:ribosome"/>
    <property type="evidence" value="ECO:0007669"/>
    <property type="project" value="UniProtKB-KW"/>
</dbReference>
<reference evidence="2" key="1">
    <citation type="journal article" date="2019" name="Genome Biol. Evol.">
        <title>Tracing the Evolution of the Plastome and Mitogenome in the Chloropicophyceae Uncovered Convergent tRNA Gene Losses and a Variant Plastid Genetic Code.</title>
        <authorList>
            <person name="Turmel M."/>
            <person name="Dos Santos A.L."/>
            <person name="Otis C."/>
            <person name="Sergerie R."/>
            <person name="Lemieux C."/>
        </authorList>
    </citation>
    <scope>NUCLEOTIDE SEQUENCE</scope>
</reference>
<dbReference type="AlphaFoldDB" id="A0A4D6C6I1"/>